<keyword evidence="3" id="KW-1185">Reference proteome</keyword>
<dbReference type="Proteomes" id="UP001501057">
    <property type="component" value="Unassembled WGS sequence"/>
</dbReference>
<dbReference type="PANTHER" id="PTHR34220:SF7">
    <property type="entry name" value="SENSOR HISTIDINE KINASE YPDA"/>
    <property type="match status" value="1"/>
</dbReference>
<evidence type="ECO:0000313" key="2">
    <source>
        <dbReference type="EMBL" id="GAA1747505.1"/>
    </source>
</evidence>
<dbReference type="GO" id="GO:0016301">
    <property type="term" value="F:kinase activity"/>
    <property type="evidence" value="ECO:0007669"/>
    <property type="project" value="UniProtKB-KW"/>
</dbReference>
<dbReference type="RefSeq" id="WP_344202968.1">
    <property type="nucleotide sequence ID" value="NZ_BAAAME010000005.1"/>
</dbReference>
<evidence type="ECO:0000313" key="3">
    <source>
        <dbReference type="Proteomes" id="UP001501057"/>
    </source>
</evidence>
<dbReference type="InterPro" id="IPR036890">
    <property type="entry name" value="HATPase_C_sf"/>
</dbReference>
<dbReference type="EMBL" id="BAAAME010000005">
    <property type="protein sequence ID" value="GAA1747505.1"/>
    <property type="molecule type" value="Genomic_DNA"/>
</dbReference>
<name>A0ABP4W5Q2_9ACTN</name>
<proteinExistence type="predicted"/>
<evidence type="ECO:0000259" key="1">
    <source>
        <dbReference type="SMART" id="SM00387"/>
    </source>
</evidence>
<dbReference type="PANTHER" id="PTHR34220">
    <property type="entry name" value="SENSOR HISTIDINE KINASE YPDA"/>
    <property type="match status" value="1"/>
</dbReference>
<gene>
    <name evidence="2" type="ORF">GCM10009710_29460</name>
</gene>
<feature type="domain" description="Histidine kinase/HSP90-like ATPase" evidence="1">
    <location>
        <begin position="263"/>
        <end position="372"/>
    </location>
</feature>
<dbReference type="Pfam" id="PF06580">
    <property type="entry name" value="His_kinase"/>
    <property type="match status" value="1"/>
</dbReference>
<dbReference type="InterPro" id="IPR050640">
    <property type="entry name" value="Bact_2-comp_sensor_kinase"/>
</dbReference>
<dbReference type="InterPro" id="IPR010559">
    <property type="entry name" value="Sig_transdc_His_kin_internal"/>
</dbReference>
<dbReference type="Gene3D" id="3.30.565.10">
    <property type="entry name" value="Histidine kinase-like ATPase, C-terminal domain"/>
    <property type="match status" value="1"/>
</dbReference>
<keyword evidence="2" id="KW-0418">Kinase</keyword>
<sequence>MEVVGGAVLGAAVVLLGLAGWRRAVRQRDESLGSPDDLATYATLHTASLAAPALRAGLDTEGAARALPYLRALLGDAPAALTDGAGVVASSGDVAAEQAVPLVEAVLAEGRTQASDRLVVAPLAVEDRVVGTLVVGTDHPSASLVRATTEVARWISSQLELGELAASRTALMEAELRALRAQISPHFIYNSLGAIASYVRTDPERARSLLLEFADFTRYSFRRHGDFTTLADELLSIERYLVLEKARFGDRLRVTSSVAPEVLHVTLPFLAVQPLVENAVRHGIEPKDGPGHITVVARDAGAACVIEIEDDGVGSDPEVVREALAGRASSGSIGLANVDERLRAVYGDDHGIVVETAPGLGTKVSLRVPKFNPRDPS</sequence>
<dbReference type="Pfam" id="PF02518">
    <property type="entry name" value="HATPase_c"/>
    <property type="match status" value="1"/>
</dbReference>
<dbReference type="InterPro" id="IPR003594">
    <property type="entry name" value="HATPase_dom"/>
</dbReference>
<comment type="caution">
    <text evidence="2">The sequence shown here is derived from an EMBL/GenBank/DDBJ whole genome shotgun (WGS) entry which is preliminary data.</text>
</comment>
<organism evidence="2 3">
    <name type="scientific">Aeromicrobium alkaliterrae</name>
    <dbReference type="NCBI Taxonomy" id="302168"/>
    <lineage>
        <taxon>Bacteria</taxon>
        <taxon>Bacillati</taxon>
        <taxon>Actinomycetota</taxon>
        <taxon>Actinomycetes</taxon>
        <taxon>Propionibacteriales</taxon>
        <taxon>Nocardioidaceae</taxon>
        <taxon>Aeromicrobium</taxon>
    </lineage>
</organism>
<accession>A0ABP4W5Q2</accession>
<dbReference type="SMART" id="SM00387">
    <property type="entry name" value="HATPase_c"/>
    <property type="match status" value="1"/>
</dbReference>
<dbReference type="SUPFAM" id="SSF55874">
    <property type="entry name" value="ATPase domain of HSP90 chaperone/DNA topoisomerase II/histidine kinase"/>
    <property type="match status" value="1"/>
</dbReference>
<keyword evidence="2" id="KW-0808">Transferase</keyword>
<protein>
    <submittedName>
        <fullName evidence="2">Histidine kinase</fullName>
    </submittedName>
</protein>
<reference evidence="3" key="1">
    <citation type="journal article" date="2019" name="Int. J. Syst. Evol. Microbiol.">
        <title>The Global Catalogue of Microorganisms (GCM) 10K type strain sequencing project: providing services to taxonomists for standard genome sequencing and annotation.</title>
        <authorList>
            <consortium name="The Broad Institute Genomics Platform"/>
            <consortium name="The Broad Institute Genome Sequencing Center for Infectious Disease"/>
            <person name="Wu L."/>
            <person name="Ma J."/>
        </authorList>
    </citation>
    <scope>NUCLEOTIDE SEQUENCE [LARGE SCALE GENOMIC DNA]</scope>
    <source>
        <strain evidence="3">JCM 13518</strain>
    </source>
</reference>